<gene>
    <name evidence="3" type="ORF">JQM67_04165</name>
</gene>
<evidence type="ECO:0000256" key="1">
    <source>
        <dbReference type="PROSITE-ProRule" id="PRU00182"/>
    </source>
</evidence>
<dbReference type="Gene3D" id="3.30.1370.160">
    <property type="match status" value="1"/>
</dbReference>
<dbReference type="SUPFAM" id="SSF55174">
    <property type="entry name" value="Alpha-L RNA-binding motif"/>
    <property type="match status" value="1"/>
</dbReference>
<dbReference type="PROSITE" id="PS50889">
    <property type="entry name" value="S4"/>
    <property type="match status" value="1"/>
</dbReference>
<dbReference type="Gene3D" id="3.10.290.10">
    <property type="entry name" value="RNA-binding S4 domain"/>
    <property type="match status" value="1"/>
</dbReference>
<dbReference type="RefSeq" id="WP_235322790.1">
    <property type="nucleotide sequence ID" value="NZ_JAFBIT010000001.1"/>
</dbReference>
<dbReference type="InterPro" id="IPR012677">
    <property type="entry name" value="Nucleotide-bd_a/b_plait_sf"/>
</dbReference>
<comment type="caution">
    <text evidence="3">The sequence shown here is derived from an EMBL/GenBank/DDBJ whole genome shotgun (WGS) entry which is preliminary data.</text>
</comment>
<dbReference type="InterPro" id="IPR036986">
    <property type="entry name" value="S4_RNA-bd_sf"/>
</dbReference>
<dbReference type="Gene3D" id="3.30.70.330">
    <property type="match status" value="1"/>
</dbReference>
<proteinExistence type="predicted"/>
<keyword evidence="4" id="KW-1185">Reference proteome</keyword>
<reference evidence="3 4" key="1">
    <citation type="submission" date="2020-12" db="EMBL/GenBank/DDBJ databases">
        <title>Whole genome sequences of gut porcine anaerobes.</title>
        <authorList>
            <person name="Kubasova T."/>
            <person name="Jahodarova E."/>
            <person name="Rychlik I."/>
        </authorList>
    </citation>
    <scope>NUCLEOTIDE SEQUENCE [LARGE SCALE GENOMIC DNA]</scope>
    <source>
        <strain evidence="3 4">An867</strain>
    </source>
</reference>
<dbReference type="EMBL" id="JAFBIT010000001">
    <property type="protein sequence ID" value="MCF2651788.1"/>
    <property type="molecule type" value="Genomic_DNA"/>
</dbReference>
<dbReference type="CDD" id="cd00165">
    <property type="entry name" value="S4"/>
    <property type="match status" value="1"/>
</dbReference>
<feature type="domain" description="Ribosome-associated protein quality control protein P2 RNA-binding" evidence="2">
    <location>
        <begin position="73"/>
        <end position="150"/>
    </location>
</feature>
<evidence type="ECO:0000313" key="3">
    <source>
        <dbReference type="EMBL" id="MCF2651788.1"/>
    </source>
</evidence>
<keyword evidence="1" id="KW-0694">RNA-binding</keyword>
<dbReference type="Proteomes" id="UP001299220">
    <property type="component" value="Unassembled WGS sequence"/>
</dbReference>
<protein>
    <recommendedName>
        <fullName evidence="2">Ribosome-associated protein quality control protein P2 RNA-binding domain-containing protein</fullName>
    </recommendedName>
</protein>
<evidence type="ECO:0000259" key="2">
    <source>
        <dbReference type="Pfam" id="PF17774"/>
    </source>
</evidence>
<evidence type="ECO:0000313" key="4">
    <source>
        <dbReference type="Proteomes" id="UP001299220"/>
    </source>
</evidence>
<dbReference type="InterPro" id="IPR040591">
    <property type="entry name" value="RqcP2_RBD"/>
</dbReference>
<organism evidence="3 4">
    <name type="scientific">Anaeromassilibacillus senegalensis</name>
    <dbReference type="NCBI Taxonomy" id="1673717"/>
    <lineage>
        <taxon>Bacteria</taxon>
        <taxon>Bacillati</taxon>
        <taxon>Bacillota</taxon>
        <taxon>Clostridia</taxon>
        <taxon>Eubacteriales</taxon>
        <taxon>Acutalibacteraceae</taxon>
        <taxon>Anaeromassilibacillus</taxon>
    </lineage>
</organism>
<name>A0ABS9CME5_9FIRM</name>
<accession>A0ABS9CME5</accession>
<dbReference type="Pfam" id="PF17774">
    <property type="entry name" value="YlmH_RBD"/>
    <property type="match status" value="1"/>
</dbReference>
<sequence>MGAQEQKLFEAKVADCVRLGEKRPAFLGFLDLSERAAAEDYLRHCRAENYRFFGGWADAERVLLGVFPDYLEPDESLFPLVGLTVQYRKQDTLSHRDFLGSFLAQGVVRASVGDILVEAGRAVLFVKTELAPHFLSQIEKIGRVGVRITEGFSEPLPIAHSFQPIGGVIASERLDCLVALLISSGRETAAQMITGGLVSVNHRETLSVSARIAQGDTISIRRCGRFIVDSLGPKTKKGRLSIKCRKYI</sequence>